<accession>A0A1I4TII6</accession>
<gene>
    <name evidence="2" type="ORF">SAMN02982985_05227</name>
</gene>
<feature type="chain" id="PRO_5011481905" description="Sel1 repeat-containing protein" evidence="1">
    <location>
        <begin position="23"/>
        <end position="178"/>
    </location>
</feature>
<dbReference type="OrthoDB" id="8776206at2"/>
<dbReference type="RefSeq" id="WP_093390628.1">
    <property type="nucleotide sequence ID" value="NZ_FOTW01000031.1"/>
</dbReference>
<dbReference type="STRING" id="758825.SAMN02982985_05227"/>
<evidence type="ECO:0000313" key="2">
    <source>
        <dbReference type="EMBL" id="SFM76443.1"/>
    </source>
</evidence>
<keyword evidence="3" id="KW-1185">Reference proteome</keyword>
<sequence>MFNFIAHLLICATLIGALPAVAAESAYNLGVQAYRAKDYAGAREQWALAAREGETSALNNLGYLLYQGLGGGTDQAGAVVLWRHAAMRGHAEAQWHLGAAFEQGAGVDASLLEAYAWYRCALANNDTSADADAAQEIARDAGKSLSALMGRLPTEQFSAAEQRAREYIEKYARAAAAN</sequence>
<evidence type="ECO:0008006" key="4">
    <source>
        <dbReference type="Google" id="ProtNLM"/>
    </source>
</evidence>
<organism evidence="2 3">
    <name type="scientific">Rugamonas rubra</name>
    <dbReference type="NCBI Taxonomy" id="758825"/>
    <lineage>
        <taxon>Bacteria</taxon>
        <taxon>Pseudomonadati</taxon>
        <taxon>Pseudomonadota</taxon>
        <taxon>Betaproteobacteria</taxon>
        <taxon>Burkholderiales</taxon>
        <taxon>Oxalobacteraceae</taxon>
        <taxon>Telluria group</taxon>
        <taxon>Rugamonas</taxon>
    </lineage>
</organism>
<dbReference type="InterPro" id="IPR011990">
    <property type="entry name" value="TPR-like_helical_dom_sf"/>
</dbReference>
<reference evidence="2 3" key="1">
    <citation type="submission" date="2016-10" db="EMBL/GenBank/DDBJ databases">
        <authorList>
            <person name="de Groot N.N."/>
        </authorList>
    </citation>
    <scope>NUCLEOTIDE SEQUENCE [LARGE SCALE GENOMIC DNA]</scope>
    <source>
        <strain evidence="2 3">ATCC 43154</strain>
    </source>
</reference>
<dbReference type="InterPro" id="IPR006597">
    <property type="entry name" value="Sel1-like"/>
</dbReference>
<dbReference type="EMBL" id="FOTW01000031">
    <property type="protein sequence ID" value="SFM76443.1"/>
    <property type="molecule type" value="Genomic_DNA"/>
</dbReference>
<evidence type="ECO:0000256" key="1">
    <source>
        <dbReference type="SAM" id="SignalP"/>
    </source>
</evidence>
<dbReference type="AlphaFoldDB" id="A0A1I4TII6"/>
<proteinExistence type="predicted"/>
<dbReference type="SMART" id="SM00671">
    <property type="entry name" value="SEL1"/>
    <property type="match status" value="3"/>
</dbReference>
<name>A0A1I4TII6_9BURK</name>
<dbReference type="Proteomes" id="UP000199470">
    <property type="component" value="Unassembled WGS sequence"/>
</dbReference>
<protein>
    <recommendedName>
        <fullName evidence="4">Sel1 repeat-containing protein</fullName>
    </recommendedName>
</protein>
<keyword evidence="1" id="KW-0732">Signal</keyword>
<feature type="signal peptide" evidence="1">
    <location>
        <begin position="1"/>
        <end position="22"/>
    </location>
</feature>
<dbReference type="SUPFAM" id="SSF81901">
    <property type="entry name" value="HCP-like"/>
    <property type="match status" value="1"/>
</dbReference>
<evidence type="ECO:0000313" key="3">
    <source>
        <dbReference type="Proteomes" id="UP000199470"/>
    </source>
</evidence>
<dbReference type="Gene3D" id="1.25.40.10">
    <property type="entry name" value="Tetratricopeptide repeat domain"/>
    <property type="match status" value="1"/>
</dbReference>